<comment type="function">
    <text evidence="5">Catalyzes the phosphorylation of the 3'-hydroxyl group of dephosphocoenzyme A to form coenzyme A.</text>
</comment>
<comment type="similarity">
    <text evidence="1 5">Belongs to the CoaE family.</text>
</comment>
<dbReference type="InterPro" id="IPR027417">
    <property type="entry name" value="P-loop_NTPase"/>
</dbReference>
<comment type="pathway">
    <text evidence="5">Cofactor biosynthesis; coenzyme A biosynthesis; CoA from (R)-pantothenate: step 5/5.</text>
</comment>
<keyword evidence="4 5" id="KW-0173">Coenzyme A biosynthesis</keyword>
<evidence type="ECO:0000256" key="1">
    <source>
        <dbReference type="ARBA" id="ARBA00009018"/>
    </source>
</evidence>
<proteinExistence type="inferred from homology"/>
<comment type="caution">
    <text evidence="7">The sequence shown here is derived from an EMBL/GenBank/DDBJ whole genome shotgun (WGS) entry which is preliminary data.</text>
</comment>
<gene>
    <name evidence="5" type="primary">coaE</name>
    <name evidence="7" type="ORF">ABS10_05015</name>
</gene>
<dbReference type="PANTHER" id="PTHR10695">
    <property type="entry name" value="DEPHOSPHO-COA KINASE-RELATED"/>
    <property type="match status" value="1"/>
</dbReference>
<evidence type="ECO:0000256" key="5">
    <source>
        <dbReference type="HAMAP-Rule" id="MF_00376"/>
    </source>
</evidence>
<dbReference type="UniPathway" id="UPA00241">
    <property type="reaction ID" value="UER00356"/>
</dbReference>
<sequence length="198" mass="22185">MIIGLTGGIGSGKSVAANHFTSHGITVIDADDLAKEVLEFNTHGYNEVLHHFGPSILDQSNFIDRSKLRIEVFNNPHKKQLLESIIHPLVRELMVSRIMLSQSIYTIVMVPLIYESQSMKSYDRILVVDCDESTQIERASLRDSNPKELIQKIMSTQCSREERLSIANDILPNTGSLASLESKVKDLHTFYLGICAND</sequence>
<keyword evidence="5" id="KW-0963">Cytoplasm</keyword>
<dbReference type="NCBIfam" id="TIGR00152">
    <property type="entry name" value="dephospho-CoA kinase"/>
    <property type="match status" value="1"/>
</dbReference>
<organism evidence="7 8">
    <name type="scientific">SAR86 cluster bacterium BACL1 MAG-120820-bin45</name>
    <dbReference type="NCBI Taxonomy" id="1655612"/>
    <lineage>
        <taxon>Bacteria</taxon>
        <taxon>Pseudomonadati</taxon>
        <taxon>Pseudomonadota</taxon>
        <taxon>Gammaproteobacteria</taxon>
        <taxon>SAR86 cluster</taxon>
    </lineage>
</organism>
<keyword evidence="5 7" id="KW-0418">Kinase</keyword>
<dbReference type="PANTHER" id="PTHR10695:SF46">
    <property type="entry name" value="BIFUNCTIONAL COENZYME A SYNTHASE-RELATED"/>
    <property type="match status" value="1"/>
</dbReference>
<accession>A0A0R2UCS2</accession>
<dbReference type="AlphaFoldDB" id="A0A0R2UCS2"/>
<evidence type="ECO:0000313" key="8">
    <source>
        <dbReference type="Proteomes" id="UP000051027"/>
    </source>
</evidence>
<dbReference type="Pfam" id="PF01121">
    <property type="entry name" value="CoaE"/>
    <property type="match status" value="1"/>
</dbReference>
<comment type="catalytic activity">
    <reaction evidence="5">
        <text>3'-dephospho-CoA + ATP = ADP + CoA + H(+)</text>
        <dbReference type="Rhea" id="RHEA:18245"/>
        <dbReference type="ChEBI" id="CHEBI:15378"/>
        <dbReference type="ChEBI" id="CHEBI:30616"/>
        <dbReference type="ChEBI" id="CHEBI:57287"/>
        <dbReference type="ChEBI" id="CHEBI:57328"/>
        <dbReference type="ChEBI" id="CHEBI:456216"/>
        <dbReference type="EC" id="2.7.1.24"/>
    </reaction>
</comment>
<dbReference type="GO" id="GO:0004140">
    <property type="term" value="F:dephospho-CoA kinase activity"/>
    <property type="evidence" value="ECO:0007669"/>
    <property type="project" value="UniProtKB-UniRule"/>
</dbReference>
<keyword evidence="3 5" id="KW-0067">ATP-binding</keyword>
<dbReference type="STRING" id="1655612.ABS10_05015"/>
<evidence type="ECO:0000256" key="2">
    <source>
        <dbReference type="ARBA" id="ARBA00022741"/>
    </source>
</evidence>
<dbReference type="Proteomes" id="UP000051027">
    <property type="component" value="Unassembled WGS sequence"/>
</dbReference>
<dbReference type="Gene3D" id="3.40.50.300">
    <property type="entry name" value="P-loop containing nucleotide triphosphate hydrolases"/>
    <property type="match status" value="1"/>
</dbReference>
<name>A0A0R2UCS2_9GAMM</name>
<dbReference type="EC" id="2.7.1.24" evidence="5 6"/>
<evidence type="ECO:0000256" key="3">
    <source>
        <dbReference type="ARBA" id="ARBA00022840"/>
    </source>
</evidence>
<dbReference type="EMBL" id="LICS01000048">
    <property type="protein sequence ID" value="KRO95123.1"/>
    <property type="molecule type" value="Genomic_DNA"/>
</dbReference>
<keyword evidence="5" id="KW-0808">Transferase</keyword>
<comment type="subcellular location">
    <subcellularLocation>
        <location evidence="5">Cytoplasm</location>
    </subcellularLocation>
</comment>
<dbReference type="GO" id="GO:0005524">
    <property type="term" value="F:ATP binding"/>
    <property type="evidence" value="ECO:0007669"/>
    <property type="project" value="UniProtKB-UniRule"/>
</dbReference>
<evidence type="ECO:0000256" key="6">
    <source>
        <dbReference type="NCBIfam" id="TIGR00152"/>
    </source>
</evidence>
<dbReference type="InterPro" id="IPR001977">
    <property type="entry name" value="Depp_CoAkinase"/>
</dbReference>
<evidence type="ECO:0000256" key="4">
    <source>
        <dbReference type="ARBA" id="ARBA00022993"/>
    </source>
</evidence>
<protein>
    <recommendedName>
        <fullName evidence="5 6">Dephospho-CoA kinase</fullName>
        <ecNumber evidence="5 6">2.7.1.24</ecNumber>
    </recommendedName>
    <alternativeName>
        <fullName evidence="5">Dephosphocoenzyme A kinase</fullName>
    </alternativeName>
</protein>
<dbReference type="GO" id="GO:0015937">
    <property type="term" value="P:coenzyme A biosynthetic process"/>
    <property type="evidence" value="ECO:0007669"/>
    <property type="project" value="UniProtKB-UniRule"/>
</dbReference>
<dbReference type="CDD" id="cd02022">
    <property type="entry name" value="DPCK"/>
    <property type="match status" value="1"/>
</dbReference>
<dbReference type="PROSITE" id="PS51219">
    <property type="entry name" value="DPCK"/>
    <property type="match status" value="1"/>
</dbReference>
<dbReference type="HAMAP" id="MF_00376">
    <property type="entry name" value="Dephospho_CoA_kinase"/>
    <property type="match status" value="1"/>
</dbReference>
<dbReference type="GO" id="GO:0005737">
    <property type="term" value="C:cytoplasm"/>
    <property type="evidence" value="ECO:0007669"/>
    <property type="project" value="UniProtKB-SubCell"/>
</dbReference>
<reference evidence="7 8" key="1">
    <citation type="submission" date="2015-10" db="EMBL/GenBank/DDBJ databases">
        <title>Metagenome-Assembled Genomes uncover a global brackish microbiome.</title>
        <authorList>
            <person name="Hugerth L.W."/>
            <person name="Larsson J."/>
            <person name="Alneberg J."/>
            <person name="Lindh M.V."/>
            <person name="Legrand C."/>
            <person name="Pinhassi J."/>
            <person name="Andersson A.F."/>
        </authorList>
    </citation>
    <scope>NUCLEOTIDE SEQUENCE [LARGE SCALE GENOMIC DNA]</scope>
    <source>
        <strain evidence="7">BACL1 MAG-120820-bin45</strain>
    </source>
</reference>
<feature type="binding site" evidence="5">
    <location>
        <begin position="10"/>
        <end position="15"/>
    </location>
    <ligand>
        <name>ATP</name>
        <dbReference type="ChEBI" id="CHEBI:30616"/>
    </ligand>
</feature>
<evidence type="ECO:0000313" key="7">
    <source>
        <dbReference type="EMBL" id="KRO95123.1"/>
    </source>
</evidence>
<keyword evidence="2 5" id="KW-0547">Nucleotide-binding</keyword>
<dbReference type="SUPFAM" id="SSF52540">
    <property type="entry name" value="P-loop containing nucleoside triphosphate hydrolases"/>
    <property type="match status" value="1"/>
</dbReference>